<evidence type="ECO:0000256" key="3">
    <source>
        <dbReference type="ARBA" id="ARBA00022676"/>
    </source>
</evidence>
<evidence type="ECO:0000313" key="10">
    <source>
        <dbReference type="EMBL" id="CAB3405987.1"/>
    </source>
</evidence>
<dbReference type="CDD" id="cd01040">
    <property type="entry name" value="Mb-like"/>
    <property type="match status" value="1"/>
</dbReference>
<comment type="caution">
    <text evidence="10">The sequence shown here is derived from an EMBL/GenBank/DDBJ whole genome shotgun (WGS) entry which is preliminary data.</text>
</comment>
<keyword evidence="3 8" id="KW-0328">Glycosyltransferase</keyword>
<comment type="subcellular location">
    <subcellularLocation>
        <location evidence="1">Membrane</location>
        <topology evidence="1">Single-pass membrane protein</topology>
    </subcellularLocation>
</comment>
<dbReference type="Gene3D" id="1.10.490.10">
    <property type="entry name" value="Globins"/>
    <property type="match status" value="1"/>
</dbReference>
<accession>A0A8S1F5F8</accession>
<evidence type="ECO:0000256" key="4">
    <source>
        <dbReference type="ARBA" id="ARBA00022679"/>
    </source>
</evidence>
<feature type="transmembrane region" description="Helical" evidence="8">
    <location>
        <begin position="5"/>
        <end position="23"/>
    </location>
</feature>
<dbReference type="GO" id="GO:0016757">
    <property type="term" value="F:glycosyltransferase activity"/>
    <property type="evidence" value="ECO:0007669"/>
    <property type="project" value="UniProtKB-UniRule"/>
</dbReference>
<keyword evidence="4 8" id="KW-0808">Transferase</keyword>
<dbReference type="GO" id="GO:0019825">
    <property type="term" value="F:oxygen binding"/>
    <property type="evidence" value="ECO:0007669"/>
    <property type="project" value="InterPro"/>
</dbReference>
<reference evidence="10 11" key="1">
    <citation type="submission" date="2020-04" db="EMBL/GenBank/DDBJ databases">
        <authorList>
            <person name="Laetsch R D."/>
            <person name="Stevens L."/>
            <person name="Kumar S."/>
            <person name="Blaxter L. M."/>
        </authorList>
    </citation>
    <scope>NUCLEOTIDE SEQUENCE [LARGE SCALE GENOMIC DNA]</scope>
</reference>
<dbReference type="InterPro" id="IPR012292">
    <property type="entry name" value="Globin/Proto"/>
</dbReference>
<evidence type="ECO:0000259" key="9">
    <source>
        <dbReference type="PROSITE" id="PS01033"/>
    </source>
</evidence>
<dbReference type="InterPro" id="IPR008166">
    <property type="entry name" value="Glyco_transf_92"/>
</dbReference>
<dbReference type="SUPFAM" id="SSF46458">
    <property type="entry name" value="Globin-like"/>
    <property type="match status" value="1"/>
</dbReference>
<protein>
    <recommendedName>
        <fullName evidence="8">Glycosyltransferase family 92 protein</fullName>
        <ecNumber evidence="8">2.4.1.-</ecNumber>
    </recommendedName>
</protein>
<dbReference type="AlphaFoldDB" id="A0A8S1F5F8"/>
<evidence type="ECO:0000256" key="1">
    <source>
        <dbReference type="ARBA" id="ARBA00004167"/>
    </source>
</evidence>
<name>A0A8S1F5F8_9PELO</name>
<evidence type="ECO:0000256" key="7">
    <source>
        <dbReference type="ARBA" id="ARBA00023136"/>
    </source>
</evidence>
<dbReference type="EMBL" id="CADEPM010000005">
    <property type="protein sequence ID" value="CAB3405987.1"/>
    <property type="molecule type" value="Genomic_DNA"/>
</dbReference>
<evidence type="ECO:0000256" key="2">
    <source>
        <dbReference type="ARBA" id="ARBA00007647"/>
    </source>
</evidence>
<comment type="similarity">
    <text evidence="2 8">Belongs to the glycosyltransferase 92 family.</text>
</comment>
<evidence type="ECO:0000256" key="6">
    <source>
        <dbReference type="ARBA" id="ARBA00022989"/>
    </source>
</evidence>
<dbReference type="GO" id="GO:0005737">
    <property type="term" value="C:cytoplasm"/>
    <property type="evidence" value="ECO:0007669"/>
    <property type="project" value="TreeGrafter"/>
</dbReference>
<organism evidence="10 11">
    <name type="scientific">Caenorhabditis bovis</name>
    <dbReference type="NCBI Taxonomy" id="2654633"/>
    <lineage>
        <taxon>Eukaryota</taxon>
        <taxon>Metazoa</taxon>
        <taxon>Ecdysozoa</taxon>
        <taxon>Nematoda</taxon>
        <taxon>Chromadorea</taxon>
        <taxon>Rhabditida</taxon>
        <taxon>Rhabditina</taxon>
        <taxon>Rhabditomorpha</taxon>
        <taxon>Rhabditoidea</taxon>
        <taxon>Rhabditidae</taxon>
        <taxon>Peloderinae</taxon>
        <taxon>Caenorhabditis</taxon>
    </lineage>
</organism>
<evidence type="ECO:0000256" key="8">
    <source>
        <dbReference type="RuleBase" id="RU366017"/>
    </source>
</evidence>
<dbReference type="Pfam" id="PF00042">
    <property type="entry name" value="Globin"/>
    <property type="match status" value="1"/>
</dbReference>
<dbReference type="InterPro" id="IPR044399">
    <property type="entry name" value="Mb-like_M"/>
</dbReference>
<dbReference type="PANTHER" id="PTHR21461:SF40">
    <property type="entry name" value="GLYCOSYLTRANSFERASE FAMILY 92 PROTEIN"/>
    <property type="match status" value="1"/>
</dbReference>
<feature type="domain" description="Globin" evidence="9">
    <location>
        <begin position="448"/>
        <end position="595"/>
    </location>
</feature>
<dbReference type="OrthoDB" id="436496at2759"/>
<dbReference type="GO" id="GO:0020037">
    <property type="term" value="F:heme binding"/>
    <property type="evidence" value="ECO:0007669"/>
    <property type="project" value="InterPro"/>
</dbReference>
<keyword evidence="7 8" id="KW-0472">Membrane</keyword>
<evidence type="ECO:0000256" key="5">
    <source>
        <dbReference type="ARBA" id="ARBA00022692"/>
    </source>
</evidence>
<dbReference type="GO" id="GO:0016020">
    <property type="term" value="C:membrane"/>
    <property type="evidence" value="ECO:0007669"/>
    <property type="project" value="UniProtKB-SubCell"/>
</dbReference>
<evidence type="ECO:0000313" key="11">
    <source>
        <dbReference type="Proteomes" id="UP000494206"/>
    </source>
</evidence>
<gene>
    <name evidence="10" type="ORF">CBOVIS_LOCUS8119</name>
</gene>
<dbReference type="PANTHER" id="PTHR21461">
    <property type="entry name" value="GLYCOSYLTRANSFERASE FAMILY 92 PROTEIN"/>
    <property type="match status" value="1"/>
</dbReference>
<dbReference type="EC" id="2.4.1.-" evidence="8"/>
<dbReference type="Proteomes" id="UP000494206">
    <property type="component" value="Unassembled WGS sequence"/>
</dbReference>
<dbReference type="PROSITE" id="PS01033">
    <property type="entry name" value="GLOBIN"/>
    <property type="match status" value="1"/>
</dbReference>
<keyword evidence="11" id="KW-1185">Reference proteome</keyword>
<dbReference type="Pfam" id="PF01697">
    <property type="entry name" value="Glyco_transf_92"/>
    <property type="match status" value="1"/>
</dbReference>
<keyword evidence="5 8" id="KW-0812">Transmembrane</keyword>
<dbReference type="InterPro" id="IPR000971">
    <property type="entry name" value="Globin"/>
</dbReference>
<sequence>MNRSLLIAIIFMSITCLLYYSIITKIGSITIYQRRNYVRTSSAVERFDENDALDEYHIPNQQIHDMAMKLNVSRENRYHKKIRLIAAFMQKDYIAVTMTSANLFAETVYCHYYDDDGIEFGQRFETKVFPESTIYCARKRKTKRIGITKNENDVPEIKIPVVDRTSVYTHFLSACIAPMYGDEPKWLHIVEFIEHYKIHGFTWFYVYVVDIDEYSRKILEDYERRKEIEVINLYDGFKRNNRFWHMPQIHDCLQRSRTHSKWTAFVDLDERLMMEKETIRAYLNTLNNDSISVVDFRQRWILKDTFLPEKYEDDEQLVSWMPTQKYTNSSSFGPPGHTIKCIVKSETVVSMFVHYPYQMYPGFKRIHIDPRVGYVRHYRDVNLGDWGKKWLAGITKFGNFSTTYYPKKYKNRLIENVKQRVHYVFASFVFKCLEIPEVKERILNELRRLAPKQRELIKETFPKIFESSRRNGQILFANYFAEHPHYKNIFPNFRGLQDSALLASNELANHASVYMCGLKEIVEVMDDEEKLTYFIARIARSHLKWNITKSHITNMIPGLEIVLKSCFGEAANEELITAYTALYDVIGNLLDIQKKLQARRPTC</sequence>
<dbReference type="InterPro" id="IPR009050">
    <property type="entry name" value="Globin-like_sf"/>
</dbReference>
<keyword evidence="6 8" id="KW-1133">Transmembrane helix</keyword>
<proteinExistence type="inferred from homology"/>